<accession>A0A517WJQ9</accession>
<keyword evidence="1" id="KW-0804">Transcription</keyword>
<feature type="domain" description="HTH HARE-type" evidence="2">
    <location>
        <begin position="1"/>
        <end position="79"/>
    </location>
</feature>
<dbReference type="PROSITE" id="PS51913">
    <property type="entry name" value="HTH_HARE"/>
    <property type="match status" value="1"/>
</dbReference>
<dbReference type="Proteomes" id="UP000320722">
    <property type="component" value="Chromosome"/>
</dbReference>
<protein>
    <recommendedName>
        <fullName evidence="2">HTH HARE-type domain-containing protein</fullName>
    </recommendedName>
</protein>
<gene>
    <name evidence="3" type="ORF">V6x_52100</name>
</gene>
<evidence type="ECO:0000313" key="4">
    <source>
        <dbReference type="Proteomes" id="UP000320722"/>
    </source>
</evidence>
<dbReference type="GO" id="GO:0006355">
    <property type="term" value="P:regulation of DNA-templated transcription"/>
    <property type="evidence" value="ECO:0007669"/>
    <property type="project" value="InterPro"/>
</dbReference>
<proteinExistence type="predicted"/>
<reference evidence="3 4" key="1">
    <citation type="submission" date="2019-02" db="EMBL/GenBank/DDBJ databases">
        <title>Deep-cultivation of Planctomycetes and their phenomic and genomic characterization uncovers novel biology.</title>
        <authorList>
            <person name="Wiegand S."/>
            <person name="Jogler M."/>
            <person name="Boedeker C."/>
            <person name="Pinto D."/>
            <person name="Vollmers J."/>
            <person name="Rivas-Marin E."/>
            <person name="Kohn T."/>
            <person name="Peeters S.H."/>
            <person name="Heuer A."/>
            <person name="Rast P."/>
            <person name="Oberbeckmann S."/>
            <person name="Bunk B."/>
            <person name="Jeske O."/>
            <person name="Meyerdierks A."/>
            <person name="Storesund J.E."/>
            <person name="Kallscheuer N."/>
            <person name="Luecker S."/>
            <person name="Lage O.M."/>
            <person name="Pohl T."/>
            <person name="Merkel B.J."/>
            <person name="Hornburger P."/>
            <person name="Mueller R.-W."/>
            <person name="Bruemmer F."/>
            <person name="Labrenz M."/>
            <person name="Spormann A.M."/>
            <person name="Op den Camp H."/>
            <person name="Overmann J."/>
            <person name="Amann R."/>
            <person name="Jetten M.S.M."/>
            <person name="Mascher T."/>
            <person name="Medema M.H."/>
            <person name="Devos D.P."/>
            <person name="Kaster A.-K."/>
            <person name="Ovreas L."/>
            <person name="Rohde M."/>
            <person name="Galperin M.Y."/>
            <person name="Jogler C."/>
        </authorList>
    </citation>
    <scope>NUCLEOTIDE SEQUENCE [LARGE SCALE GENOMIC DNA]</scope>
    <source>
        <strain evidence="3 4">V6</strain>
    </source>
</reference>
<evidence type="ECO:0000313" key="3">
    <source>
        <dbReference type="EMBL" id="QDU05473.1"/>
    </source>
</evidence>
<name>A0A517WJQ9_9PLAN</name>
<evidence type="ECO:0000259" key="2">
    <source>
        <dbReference type="PROSITE" id="PS51913"/>
    </source>
</evidence>
<organism evidence="3 4">
    <name type="scientific">Gimesia chilikensis</name>
    <dbReference type="NCBI Taxonomy" id="2605989"/>
    <lineage>
        <taxon>Bacteria</taxon>
        <taxon>Pseudomonadati</taxon>
        <taxon>Planctomycetota</taxon>
        <taxon>Planctomycetia</taxon>
        <taxon>Planctomycetales</taxon>
        <taxon>Planctomycetaceae</taxon>
        <taxon>Gimesia</taxon>
    </lineage>
</organism>
<dbReference type="Pfam" id="PF13391">
    <property type="entry name" value="HNH_2"/>
    <property type="match status" value="1"/>
</dbReference>
<dbReference type="AlphaFoldDB" id="A0A517WJQ9"/>
<dbReference type="InterPro" id="IPR003615">
    <property type="entry name" value="HNH_nuc"/>
</dbReference>
<dbReference type="InterPro" id="IPR007759">
    <property type="entry name" value="Asxl_HARE-HTH"/>
</dbReference>
<dbReference type="Pfam" id="PF05066">
    <property type="entry name" value="HARE-HTH"/>
    <property type="match status" value="1"/>
</dbReference>
<dbReference type="RefSeq" id="WP_145043804.1">
    <property type="nucleotide sequence ID" value="NZ_CP036347.1"/>
</dbReference>
<sequence length="187" mass="20845">MFIHEAAEKALKERGVPTHVSMLHSHIEDKGYYEFGAQTPEKALAIELSRRSNNVDIVHSSLGKRFYRAAPATYGLIEWLDTSEEQTGDSQLSVEFEGDVRGILQGEPTSTTKEQLILARVGQGQFRKGVLALWNDRCAVTGTTFAVRASHIKPWRDCSDDERIDPNNGLPLVATLDALFDSYLILI</sequence>
<dbReference type="EMBL" id="CP036347">
    <property type="protein sequence ID" value="QDU05473.1"/>
    <property type="molecule type" value="Genomic_DNA"/>
</dbReference>
<evidence type="ECO:0000256" key="1">
    <source>
        <dbReference type="ARBA" id="ARBA00023163"/>
    </source>
</evidence>